<reference evidence="6" key="1">
    <citation type="submission" date="2020-10" db="EMBL/GenBank/DDBJ databases">
        <authorList>
            <person name="Gilroy R."/>
        </authorList>
    </citation>
    <scope>NUCLEOTIDE SEQUENCE</scope>
    <source>
        <strain evidence="6">ChiBcec16-1751</strain>
    </source>
</reference>
<dbReference type="PANTHER" id="PTHR48111:SF40">
    <property type="entry name" value="PHOSPHATE REGULON TRANSCRIPTIONAL REGULATORY PROTEIN PHOB"/>
    <property type="match status" value="1"/>
</dbReference>
<dbReference type="PANTHER" id="PTHR48111">
    <property type="entry name" value="REGULATOR OF RPOS"/>
    <property type="match status" value="1"/>
</dbReference>
<comment type="caution">
    <text evidence="6">The sequence shown here is derived from an EMBL/GenBank/DDBJ whole genome shotgun (WGS) entry which is preliminary data.</text>
</comment>
<feature type="DNA-binding region" description="OmpR/PhoB-type" evidence="4">
    <location>
        <begin position="65"/>
        <end position="164"/>
    </location>
</feature>
<dbReference type="EMBL" id="DVJJ01000078">
    <property type="protein sequence ID" value="HIS64697.1"/>
    <property type="molecule type" value="Genomic_DNA"/>
</dbReference>
<dbReference type="Gene3D" id="1.10.10.10">
    <property type="entry name" value="Winged helix-like DNA-binding domain superfamily/Winged helix DNA-binding domain"/>
    <property type="match status" value="1"/>
</dbReference>
<dbReference type="SMART" id="SM00862">
    <property type="entry name" value="Trans_reg_C"/>
    <property type="match status" value="1"/>
</dbReference>
<dbReference type="Proteomes" id="UP000886741">
    <property type="component" value="Unassembled WGS sequence"/>
</dbReference>
<evidence type="ECO:0000256" key="1">
    <source>
        <dbReference type="ARBA" id="ARBA00022553"/>
    </source>
</evidence>
<dbReference type="InterPro" id="IPR001867">
    <property type="entry name" value="OmpR/PhoB-type_DNA-bd"/>
</dbReference>
<evidence type="ECO:0000259" key="5">
    <source>
        <dbReference type="PROSITE" id="PS51755"/>
    </source>
</evidence>
<evidence type="ECO:0000313" key="7">
    <source>
        <dbReference type="Proteomes" id="UP000886741"/>
    </source>
</evidence>
<sequence>MKQRMEFLKLEPALHRWLLAQLEHAPATLSGAAELHEAMSDLQQGHVSSLMMELLPADTPAIVPEERLVCGPLTMYPSSHRVLKEGAELLLTPKEFDILLLLMQKPGQVFTKEQIYQAVWGDPYYMDESNIMAFIHKLRRKIEPNPDAPVHLLTVWGVGYRLVDGF</sequence>
<dbReference type="InterPro" id="IPR016032">
    <property type="entry name" value="Sig_transdc_resp-reg_C-effctor"/>
</dbReference>
<dbReference type="FunFam" id="1.10.10.10:FF:000018">
    <property type="entry name" value="DNA-binding response regulator ResD"/>
    <property type="match status" value="1"/>
</dbReference>
<evidence type="ECO:0000256" key="2">
    <source>
        <dbReference type="ARBA" id="ARBA00023012"/>
    </source>
</evidence>
<dbReference type="InterPro" id="IPR036388">
    <property type="entry name" value="WH-like_DNA-bd_sf"/>
</dbReference>
<keyword evidence="3 4" id="KW-0238">DNA-binding</keyword>
<dbReference type="Pfam" id="PF00486">
    <property type="entry name" value="Trans_reg_C"/>
    <property type="match status" value="1"/>
</dbReference>
<dbReference type="InterPro" id="IPR039420">
    <property type="entry name" value="WalR-like"/>
</dbReference>
<reference evidence="6" key="2">
    <citation type="journal article" date="2021" name="PeerJ">
        <title>Extensive microbial diversity within the chicken gut microbiome revealed by metagenomics and culture.</title>
        <authorList>
            <person name="Gilroy R."/>
            <person name="Ravi A."/>
            <person name="Getino M."/>
            <person name="Pursley I."/>
            <person name="Horton D.L."/>
            <person name="Alikhan N.F."/>
            <person name="Baker D."/>
            <person name="Gharbi K."/>
            <person name="Hall N."/>
            <person name="Watson M."/>
            <person name="Adriaenssens E.M."/>
            <person name="Foster-Nyarko E."/>
            <person name="Jarju S."/>
            <person name="Secka A."/>
            <person name="Antonio M."/>
            <person name="Oren A."/>
            <person name="Chaudhuri R.R."/>
            <person name="La Ragione R."/>
            <person name="Hildebrand F."/>
            <person name="Pallen M.J."/>
        </authorList>
    </citation>
    <scope>NUCLEOTIDE SEQUENCE</scope>
    <source>
        <strain evidence="6">ChiBcec16-1751</strain>
    </source>
</reference>
<feature type="domain" description="OmpR/PhoB-type" evidence="5">
    <location>
        <begin position="65"/>
        <end position="164"/>
    </location>
</feature>
<evidence type="ECO:0000313" key="6">
    <source>
        <dbReference type="EMBL" id="HIS64697.1"/>
    </source>
</evidence>
<dbReference type="GO" id="GO:0000976">
    <property type="term" value="F:transcription cis-regulatory region binding"/>
    <property type="evidence" value="ECO:0007669"/>
    <property type="project" value="TreeGrafter"/>
</dbReference>
<keyword evidence="1" id="KW-0597">Phosphoprotein</keyword>
<dbReference type="GO" id="GO:0000156">
    <property type="term" value="F:phosphorelay response regulator activity"/>
    <property type="evidence" value="ECO:0007669"/>
    <property type="project" value="TreeGrafter"/>
</dbReference>
<name>A0A9D1F8Z3_9FIRM</name>
<gene>
    <name evidence="6" type="ORF">IAA83_04915</name>
</gene>
<dbReference type="CDD" id="cd00383">
    <property type="entry name" value="trans_reg_C"/>
    <property type="match status" value="1"/>
</dbReference>
<keyword evidence="2" id="KW-0902">Two-component regulatory system</keyword>
<evidence type="ECO:0000256" key="4">
    <source>
        <dbReference type="PROSITE-ProRule" id="PRU01091"/>
    </source>
</evidence>
<evidence type="ECO:0000256" key="3">
    <source>
        <dbReference type="ARBA" id="ARBA00023125"/>
    </source>
</evidence>
<dbReference type="SUPFAM" id="SSF46894">
    <property type="entry name" value="C-terminal effector domain of the bipartite response regulators"/>
    <property type="match status" value="1"/>
</dbReference>
<accession>A0A9D1F8Z3</accession>
<proteinExistence type="predicted"/>
<organism evidence="6 7">
    <name type="scientific">Candidatus Avoscillospira avistercoris</name>
    <dbReference type="NCBI Taxonomy" id="2840707"/>
    <lineage>
        <taxon>Bacteria</taxon>
        <taxon>Bacillati</taxon>
        <taxon>Bacillota</taxon>
        <taxon>Clostridia</taxon>
        <taxon>Eubacteriales</taxon>
        <taxon>Oscillospiraceae</taxon>
        <taxon>Oscillospiraceae incertae sedis</taxon>
        <taxon>Candidatus Avoscillospira</taxon>
    </lineage>
</organism>
<dbReference type="PROSITE" id="PS51755">
    <property type="entry name" value="OMPR_PHOB"/>
    <property type="match status" value="1"/>
</dbReference>
<protein>
    <submittedName>
        <fullName evidence="6">Winged helix-turn-helix transcriptional regulator</fullName>
    </submittedName>
</protein>
<dbReference type="GO" id="GO:0005829">
    <property type="term" value="C:cytosol"/>
    <property type="evidence" value="ECO:0007669"/>
    <property type="project" value="TreeGrafter"/>
</dbReference>
<dbReference type="GO" id="GO:0006355">
    <property type="term" value="P:regulation of DNA-templated transcription"/>
    <property type="evidence" value="ECO:0007669"/>
    <property type="project" value="InterPro"/>
</dbReference>
<dbReference type="AlphaFoldDB" id="A0A9D1F8Z3"/>
<dbReference type="GO" id="GO:0032993">
    <property type="term" value="C:protein-DNA complex"/>
    <property type="evidence" value="ECO:0007669"/>
    <property type="project" value="TreeGrafter"/>
</dbReference>